<organism evidence="1 2">
    <name type="scientific">Araneus ventricosus</name>
    <name type="common">Orbweaver spider</name>
    <name type="synonym">Epeira ventricosa</name>
    <dbReference type="NCBI Taxonomy" id="182803"/>
    <lineage>
        <taxon>Eukaryota</taxon>
        <taxon>Metazoa</taxon>
        <taxon>Ecdysozoa</taxon>
        <taxon>Arthropoda</taxon>
        <taxon>Chelicerata</taxon>
        <taxon>Arachnida</taxon>
        <taxon>Araneae</taxon>
        <taxon>Araneomorphae</taxon>
        <taxon>Entelegynae</taxon>
        <taxon>Araneoidea</taxon>
        <taxon>Araneidae</taxon>
        <taxon>Araneus</taxon>
    </lineage>
</organism>
<dbReference type="Proteomes" id="UP000499080">
    <property type="component" value="Unassembled WGS sequence"/>
</dbReference>
<evidence type="ECO:0000313" key="1">
    <source>
        <dbReference type="EMBL" id="GBM64611.1"/>
    </source>
</evidence>
<reference evidence="1 2" key="1">
    <citation type="journal article" date="2019" name="Sci. Rep.">
        <title>Orb-weaving spider Araneus ventricosus genome elucidates the spidroin gene catalogue.</title>
        <authorList>
            <person name="Kono N."/>
            <person name="Nakamura H."/>
            <person name="Ohtoshi R."/>
            <person name="Moran D.A.P."/>
            <person name="Shinohara A."/>
            <person name="Yoshida Y."/>
            <person name="Fujiwara M."/>
            <person name="Mori M."/>
            <person name="Tomita M."/>
            <person name="Arakawa K."/>
        </authorList>
    </citation>
    <scope>NUCLEOTIDE SEQUENCE [LARGE SCALE GENOMIC DNA]</scope>
</reference>
<evidence type="ECO:0000313" key="2">
    <source>
        <dbReference type="Proteomes" id="UP000499080"/>
    </source>
</evidence>
<name>A0A4Y2HGZ0_ARAVE</name>
<proteinExistence type="predicted"/>
<evidence type="ECO:0008006" key="3">
    <source>
        <dbReference type="Google" id="ProtNLM"/>
    </source>
</evidence>
<sequence length="94" mass="10873">MVKEVYLTILERIILYGVEIWYRNKIKMNMKLLQIQRFPLLSITKAYRTTSNEPLQILSDCTPIDLKAQMLLELDSKLRGVSHGSASSVVDFEL</sequence>
<gene>
    <name evidence="1" type="ORF">AVEN_19356_1</name>
</gene>
<comment type="caution">
    <text evidence="1">The sequence shown here is derived from an EMBL/GenBank/DDBJ whole genome shotgun (WGS) entry which is preliminary data.</text>
</comment>
<dbReference type="EMBL" id="BGPR01001937">
    <property type="protein sequence ID" value="GBM64611.1"/>
    <property type="molecule type" value="Genomic_DNA"/>
</dbReference>
<dbReference type="AlphaFoldDB" id="A0A4Y2HGZ0"/>
<protein>
    <recommendedName>
        <fullName evidence="3">Reverse transcriptase domain-containing protein</fullName>
    </recommendedName>
</protein>
<keyword evidence="2" id="KW-1185">Reference proteome</keyword>
<accession>A0A4Y2HGZ0</accession>
<dbReference type="OrthoDB" id="6781533at2759"/>